<keyword evidence="1" id="KW-0472">Membrane</keyword>
<dbReference type="Proteomes" id="UP001598201">
    <property type="component" value="Unassembled WGS sequence"/>
</dbReference>
<reference evidence="2 3" key="1">
    <citation type="submission" date="2024-09" db="EMBL/GenBank/DDBJ databases">
        <title>Genomes of Rahnella.</title>
        <authorList>
            <person name="Mnguni F.C."/>
            <person name="Shin G.Y."/>
            <person name="Coutinho T."/>
        </authorList>
    </citation>
    <scope>NUCLEOTIDE SEQUENCE [LARGE SCALE GENOMIC DNA]</scope>
    <source>
        <strain evidence="2 3">20WA0057</strain>
    </source>
</reference>
<dbReference type="EMBL" id="JBHUCJ010000059">
    <property type="protein sequence ID" value="MFD3225738.1"/>
    <property type="molecule type" value="Genomic_DNA"/>
</dbReference>
<keyword evidence="3" id="KW-1185">Reference proteome</keyword>
<keyword evidence="1" id="KW-1133">Transmembrane helix</keyword>
<keyword evidence="1" id="KW-0812">Transmembrane</keyword>
<comment type="caution">
    <text evidence="2">The sequence shown here is derived from an EMBL/GenBank/DDBJ whole genome shotgun (WGS) entry which is preliminary data.</text>
</comment>
<feature type="transmembrane region" description="Helical" evidence="1">
    <location>
        <begin position="84"/>
        <end position="103"/>
    </location>
</feature>
<protein>
    <submittedName>
        <fullName evidence="2">Uncharacterized protein</fullName>
    </submittedName>
</protein>
<feature type="transmembrane region" description="Helical" evidence="1">
    <location>
        <begin position="39"/>
        <end position="63"/>
    </location>
</feature>
<organism evidence="2 3">
    <name type="scientific">Rahnella sp. (strain Y9602)</name>
    <dbReference type="NCBI Taxonomy" id="2703885"/>
    <lineage>
        <taxon>Bacteria</taxon>
        <taxon>Pseudomonadati</taxon>
        <taxon>Pseudomonadota</taxon>
        <taxon>Gammaproteobacteria</taxon>
        <taxon>Enterobacterales</taxon>
        <taxon>Yersiniaceae</taxon>
        <taxon>Rahnella</taxon>
    </lineage>
</organism>
<name>A0ABW6CDD1_RAHSY</name>
<accession>A0ABW6CDD1</accession>
<evidence type="ECO:0000256" key="1">
    <source>
        <dbReference type="SAM" id="Phobius"/>
    </source>
</evidence>
<sequence length="131" mass="14946">MTIHQSFISQFNRLRQLGFNRPEAFALLMTDPVRYGLSLFWRVCVAVPFFLIGALTFSLWLFLPMGQLIDVARMVLGDHYLMTQIGKCVLLFSVLLEGMRYVWSMNASLLKPAVSAIETGKGNDNLKDKQR</sequence>
<evidence type="ECO:0000313" key="2">
    <source>
        <dbReference type="EMBL" id="MFD3225738.1"/>
    </source>
</evidence>
<proteinExistence type="predicted"/>
<evidence type="ECO:0000313" key="3">
    <source>
        <dbReference type="Proteomes" id="UP001598201"/>
    </source>
</evidence>
<dbReference type="RefSeq" id="WP_379672107.1">
    <property type="nucleotide sequence ID" value="NZ_JBHUCJ010000059.1"/>
</dbReference>
<gene>
    <name evidence="2" type="ORF">ACFPK4_19510</name>
</gene>